<protein>
    <submittedName>
        <fullName evidence="2">Unannotated protein</fullName>
    </submittedName>
</protein>
<dbReference type="GO" id="GO:0003824">
    <property type="term" value="F:catalytic activity"/>
    <property type="evidence" value="ECO:0007669"/>
    <property type="project" value="InterPro"/>
</dbReference>
<dbReference type="EMBL" id="CAFBND010000051">
    <property type="protein sequence ID" value="CAB4945771.1"/>
    <property type="molecule type" value="Genomic_DNA"/>
</dbReference>
<proteinExistence type="predicted"/>
<reference evidence="2" key="1">
    <citation type="submission" date="2020-05" db="EMBL/GenBank/DDBJ databases">
        <authorList>
            <person name="Chiriac C."/>
            <person name="Salcher M."/>
            <person name="Ghai R."/>
            <person name="Kavagutti S V."/>
        </authorList>
    </citation>
    <scope>NUCLEOTIDE SEQUENCE</scope>
</reference>
<accession>A0A6J7JSG4</accession>
<dbReference type="PANTHER" id="PTHR48228">
    <property type="entry name" value="SUCCINYL-COA--D-CITRAMALATE COA-TRANSFERASE"/>
    <property type="match status" value="1"/>
</dbReference>
<dbReference type="Pfam" id="PF02515">
    <property type="entry name" value="CoA_transf_3"/>
    <property type="match status" value="1"/>
</dbReference>
<name>A0A6J7JSG4_9ZZZZ</name>
<gene>
    <name evidence="1" type="ORF">UFOPK3268_00587</name>
    <name evidence="2" type="ORF">UFOPK3752_01346</name>
</gene>
<dbReference type="EMBL" id="CAFBIZ010000056">
    <property type="protein sequence ID" value="CAB4848350.1"/>
    <property type="molecule type" value="Genomic_DNA"/>
</dbReference>
<dbReference type="InterPro" id="IPR050509">
    <property type="entry name" value="CoA-transferase_III"/>
</dbReference>
<sequence length="343" mass="37578">MLRDMKVIDLSQQLPGPYASMLLHDLGAHVIKVEPTTGDPARELDPPMFDRINRGKKSVVLDLKSPVGQQQLHWLVARSDVVLEGFRPGATSRLSADWATLKEINPSLVYCSLTGFGNSGPHLRTPVHDMNLQSWGDPSVAEHSSGRIGVPWVDLGAGTSAALAIVAAWHRSLTTGTGAFLDIAMMDTAIMWTRVKQPDLGGDGEPTYGVFPTADGVGVVVAILEDHFWLRLCVALGWEDWRHDSSLFSYADRKARPQEIRDRLSESLSRIPVQKVLDLSDEHDLPITVADARNDPRAMEQIEMRGFRESTLVSPVRTSIEREGPPALGADNAAVFEGFTTDA</sequence>
<organism evidence="2">
    <name type="scientific">freshwater metagenome</name>
    <dbReference type="NCBI Taxonomy" id="449393"/>
    <lineage>
        <taxon>unclassified sequences</taxon>
        <taxon>metagenomes</taxon>
        <taxon>ecological metagenomes</taxon>
    </lineage>
</organism>
<dbReference type="Gene3D" id="3.40.50.10540">
    <property type="entry name" value="Crotonobetainyl-coa:carnitine coa-transferase, domain 1"/>
    <property type="match status" value="1"/>
</dbReference>
<dbReference type="InterPro" id="IPR023606">
    <property type="entry name" value="CoA-Trfase_III_dom_1_sf"/>
</dbReference>
<dbReference type="SUPFAM" id="SSF89796">
    <property type="entry name" value="CoA-transferase family III (CaiB/BaiF)"/>
    <property type="match status" value="1"/>
</dbReference>
<evidence type="ECO:0000313" key="1">
    <source>
        <dbReference type="EMBL" id="CAB4848350.1"/>
    </source>
</evidence>
<dbReference type="PANTHER" id="PTHR48228:SF7">
    <property type="entry name" value="FATTY ACYL-COA TRANSFERASE RV3272-RELATED"/>
    <property type="match status" value="1"/>
</dbReference>
<dbReference type="InterPro" id="IPR003673">
    <property type="entry name" value="CoA-Trfase_fam_III"/>
</dbReference>
<dbReference type="AlphaFoldDB" id="A0A6J7JSG4"/>
<dbReference type="Gene3D" id="3.30.1540.10">
    <property type="entry name" value="formyl-coa transferase, domain 3"/>
    <property type="match status" value="1"/>
</dbReference>
<dbReference type="InterPro" id="IPR044855">
    <property type="entry name" value="CoA-Trfase_III_dom3_sf"/>
</dbReference>
<evidence type="ECO:0000313" key="2">
    <source>
        <dbReference type="EMBL" id="CAB4945771.1"/>
    </source>
</evidence>